<dbReference type="Proteomes" id="UP000599312">
    <property type="component" value="Unassembled WGS sequence"/>
</dbReference>
<keyword evidence="11" id="KW-1185">Reference proteome</keyword>
<dbReference type="GO" id="GO:0005886">
    <property type="term" value="C:plasma membrane"/>
    <property type="evidence" value="ECO:0007669"/>
    <property type="project" value="UniProtKB-SubCell"/>
</dbReference>
<evidence type="ECO:0000256" key="5">
    <source>
        <dbReference type="ARBA" id="ARBA00022989"/>
    </source>
</evidence>
<keyword evidence="6 7" id="KW-0472">Membrane</keyword>
<feature type="transmembrane region" description="Helical" evidence="7">
    <location>
        <begin position="102"/>
        <end position="119"/>
    </location>
</feature>
<dbReference type="PANTHER" id="PTHR33778">
    <property type="entry name" value="PROTEIN MGTC"/>
    <property type="match status" value="1"/>
</dbReference>
<evidence type="ECO:0000256" key="6">
    <source>
        <dbReference type="ARBA" id="ARBA00023136"/>
    </source>
</evidence>
<gene>
    <name evidence="10" type="ORF">I2H38_11825</name>
</gene>
<evidence type="ECO:0000256" key="7">
    <source>
        <dbReference type="RuleBase" id="RU365041"/>
    </source>
</evidence>
<name>A0A931BR04_9HYPH</name>
<keyword evidence="4 7" id="KW-0812">Transmembrane</keyword>
<keyword evidence="7" id="KW-0997">Cell inner membrane</keyword>
<keyword evidence="5 7" id="KW-1133">Transmembrane helix</keyword>
<dbReference type="RefSeq" id="WP_196272069.1">
    <property type="nucleotide sequence ID" value="NZ_JADQDO010000005.1"/>
</dbReference>
<evidence type="ECO:0000256" key="2">
    <source>
        <dbReference type="ARBA" id="ARBA00009298"/>
    </source>
</evidence>
<feature type="compositionally biased region" description="Polar residues" evidence="8">
    <location>
        <begin position="159"/>
        <end position="186"/>
    </location>
</feature>
<feature type="transmembrane region" description="Helical" evidence="7">
    <location>
        <begin position="15"/>
        <end position="34"/>
    </location>
</feature>
<evidence type="ECO:0000256" key="1">
    <source>
        <dbReference type="ARBA" id="ARBA00004651"/>
    </source>
</evidence>
<dbReference type="InterPro" id="IPR049177">
    <property type="entry name" value="MgtC_SapB_SrpB_YhiD_N"/>
</dbReference>
<evidence type="ECO:0000313" key="10">
    <source>
        <dbReference type="EMBL" id="MBF9234069.1"/>
    </source>
</evidence>
<dbReference type="AlphaFoldDB" id="A0A931BR04"/>
<feature type="transmembrane region" description="Helical" evidence="7">
    <location>
        <begin position="77"/>
        <end position="95"/>
    </location>
</feature>
<dbReference type="EMBL" id="JADQDO010000005">
    <property type="protein sequence ID" value="MBF9234069.1"/>
    <property type="molecule type" value="Genomic_DNA"/>
</dbReference>
<comment type="similarity">
    <text evidence="2 7">Belongs to the MgtC/SapB family.</text>
</comment>
<dbReference type="PRINTS" id="PR01837">
    <property type="entry name" value="MGTCSAPBPROT"/>
</dbReference>
<keyword evidence="3" id="KW-1003">Cell membrane</keyword>
<dbReference type="InterPro" id="IPR003416">
    <property type="entry name" value="MgtC/SapB/SrpB/YhiD_fam"/>
</dbReference>
<evidence type="ECO:0000259" key="9">
    <source>
        <dbReference type="Pfam" id="PF02308"/>
    </source>
</evidence>
<evidence type="ECO:0000313" key="11">
    <source>
        <dbReference type="Proteomes" id="UP000599312"/>
    </source>
</evidence>
<feature type="transmembrane region" description="Helical" evidence="7">
    <location>
        <begin position="46"/>
        <end position="65"/>
    </location>
</feature>
<reference evidence="10" key="1">
    <citation type="submission" date="2020-11" db="EMBL/GenBank/DDBJ databases">
        <authorList>
            <person name="Kim M.K."/>
        </authorList>
    </citation>
    <scope>NUCLEOTIDE SEQUENCE</scope>
    <source>
        <strain evidence="10">BT350</strain>
    </source>
</reference>
<proteinExistence type="inferred from homology"/>
<organism evidence="10 11">
    <name type="scientific">Microvirga alba</name>
    <dbReference type="NCBI Taxonomy" id="2791025"/>
    <lineage>
        <taxon>Bacteria</taxon>
        <taxon>Pseudomonadati</taxon>
        <taxon>Pseudomonadota</taxon>
        <taxon>Alphaproteobacteria</taxon>
        <taxon>Hyphomicrobiales</taxon>
        <taxon>Methylobacteriaceae</taxon>
        <taxon>Microvirga</taxon>
    </lineage>
</organism>
<dbReference type="PANTHER" id="PTHR33778:SF1">
    <property type="entry name" value="MAGNESIUM TRANSPORTER YHID-RELATED"/>
    <property type="match status" value="1"/>
</dbReference>
<comment type="subcellular location">
    <subcellularLocation>
        <location evidence="7">Cell inner membrane</location>
        <topology evidence="7">Multi-pass membrane protein</topology>
    </subcellularLocation>
    <subcellularLocation>
        <location evidence="1">Cell membrane</location>
        <topology evidence="1">Multi-pass membrane protein</topology>
    </subcellularLocation>
</comment>
<comment type="caution">
    <text evidence="10">The sequence shown here is derived from an EMBL/GenBank/DDBJ whole genome shotgun (WGS) entry which is preliminary data.</text>
</comment>
<sequence>MDWLLTKFAEYESNLAILLRLVVATFAGMAIGLNRDRRNKPIGMRTLGLVSLSAAAVVLSGTAFGELQFHQDALSRVVQGILTGVGFLGAGVIMRGRDNFEVHGLTTASTVWIAAALGVTAGVGAWFITFAGSLIALSLLSLGKPVERNLIQLLGGTSGEDSNGSTASNSESQPEGKSGDQGNRQP</sequence>
<evidence type="ECO:0000256" key="8">
    <source>
        <dbReference type="SAM" id="MobiDB-lite"/>
    </source>
</evidence>
<accession>A0A931BR04</accession>
<evidence type="ECO:0000256" key="4">
    <source>
        <dbReference type="ARBA" id="ARBA00022692"/>
    </source>
</evidence>
<dbReference type="Pfam" id="PF02308">
    <property type="entry name" value="MgtC"/>
    <property type="match status" value="1"/>
</dbReference>
<feature type="region of interest" description="Disordered" evidence="8">
    <location>
        <begin position="157"/>
        <end position="186"/>
    </location>
</feature>
<protein>
    <recommendedName>
        <fullName evidence="7">Protein MgtC</fullName>
    </recommendedName>
</protein>
<evidence type="ECO:0000256" key="3">
    <source>
        <dbReference type="ARBA" id="ARBA00022475"/>
    </source>
</evidence>
<feature type="domain" description="MgtC/SapB/SrpB/YhiD N-terminal" evidence="9">
    <location>
        <begin position="21"/>
        <end position="148"/>
    </location>
</feature>